<comment type="subcellular location">
    <subcellularLocation>
        <location evidence="1">Nucleus</location>
    </subcellularLocation>
</comment>
<keyword evidence="3" id="KW-0698">rRNA processing</keyword>
<dbReference type="SMART" id="SM00479">
    <property type="entry name" value="EXOIII"/>
    <property type="match status" value="1"/>
</dbReference>
<dbReference type="InterPro" id="IPR012337">
    <property type="entry name" value="RNaseH-like_sf"/>
</dbReference>
<dbReference type="STRING" id="5722.A2D9N2"/>
<dbReference type="GO" id="GO:0005634">
    <property type="term" value="C:nucleus"/>
    <property type="evidence" value="ECO:0000318"/>
    <property type="project" value="GO_Central"/>
</dbReference>
<dbReference type="FunCoup" id="A2D9N2">
    <property type="interactions" value="355"/>
</dbReference>
<dbReference type="SUPFAM" id="SSF53098">
    <property type="entry name" value="Ribonuclease H-like"/>
    <property type="match status" value="1"/>
</dbReference>
<evidence type="ECO:0000256" key="8">
    <source>
        <dbReference type="ARBA" id="ARBA00025599"/>
    </source>
</evidence>
<dbReference type="eggNOG" id="KOG2248">
    <property type="taxonomic scope" value="Eukaryota"/>
</dbReference>
<comment type="function">
    <text evidence="8">Exoribonuclease involved in ribosome biosynthesis. Involved in the processing of ITS1, the internal transcribed spacer localized between the 18S and 5.8S rRNAs.</text>
</comment>
<dbReference type="GO" id="GO:0004527">
    <property type="term" value="F:exonuclease activity"/>
    <property type="evidence" value="ECO:0000318"/>
    <property type="project" value="GO_Central"/>
</dbReference>
<evidence type="ECO:0000256" key="5">
    <source>
        <dbReference type="ARBA" id="ARBA00022801"/>
    </source>
</evidence>
<dbReference type="GO" id="GO:0006364">
    <property type="term" value="P:rRNA processing"/>
    <property type="evidence" value="ECO:0007669"/>
    <property type="project" value="UniProtKB-KW"/>
</dbReference>
<dbReference type="InParanoid" id="A2D9N2"/>
<evidence type="ECO:0000256" key="6">
    <source>
        <dbReference type="ARBA" id="ARBA00022839"/>
    </source>
</evidence>
<evidence type="ECO:0000256" key="3">
    <source>
        <dbReference type="ARBA" id="ARBA00022552"/>
    </source>
</evidence>
<keyword evidence="5" id="KW-0378">Hydrolase</keyword>
<keyword evidence="6 10" id="KW-0269">Exonuclease</keyword>
<dbReference type="PANTHER" id="PTHR12801">
    <property type="entry name" value="RNA EXONUCLEASE REXO1 / RECO3 FAMILY MEMBER-RELATED"/>
    <property type="match status" value="1"/>
</dbReference>
<protein>
    <submittedName>
        <fullName evidence="10">Exonuclease family protein</fullName>
    </submittedName>
</protein>
<evidence type="ECO:0000256" key="4">
    <source>
        <dbReference type="ARBA" id="ARBA00022722"/>
    </source>
</evidence>
<dbReference type="GO" id="GO:0003676">
    <property type="term" value="F:nucleic acid binding"/>
    <property type="evidence" value="ECO:0007669"/>
    <property type="project" value="InterPro"/>
</dbReference>
<dbReference type="Gene3D" id="3.30.420.10">
    <property type="entry name" value="Ribonuclease H-like superfamily/Ribonuclease H"/>
    <property type="match status" value="1"/>
</dbReference>
<dbReference type="InterPro" id="IPR047021">
    <property type="entry name" value="REXO1/3/4-like"/>
</dbReference>
<dbReference type="OrthoDB" id="206335at2759"/>
<organism evidence="10 11">
    <name type="scientific">Trichomonas vaginalis (strain ATCC PRA-98 / G3)</name>
    <dbReference type="NCBI Taxonomy" id="412133"/>
    <lineage>
        <taxon>Eukaryota</taxon>
        <taxon>Metamonada</taxon>
        <taxon>Parabasalia</taxon>
        <taxon>Trichomonadida</taxon>
        <taxon>Trichomonadidae</taxon>
        <taxon>Trichomonas</taxon>
    </lineage>
</organism>
<feature type="domain" description="Exonuclease" evidence="9">
    <location>
        <begin position="192"/>
        <end position="358"/>
    </location>
</feature>
<evidence type="ECO:0000259" key="9">
    <source>
        <dbReference type="SMART" id="SM00479"/>
    </source>
</evidence>
<accession>A2D9N2</accession>
<evidence type="ECO:0000256" key="7">
    <source>
        <dbReference type="ARBA" id="ARBA00023242"/>
    </source>
</evidence>
<dbReference type="FunFam" id="3.30.420.10:FF:000031">
    <property type="entry name" value="RNA exonuclease 1"/>
    <property type="match status" value="1"/>
</dbReference>
<dbReference type="RefSeq" id="XP_001583874.1">
    <property type="nucleotide sequence ID" value="XM_001583824.1"/>
</dbReference>
<dbReference type="Proteomes" id="UP000001542">
    <property type="component" value="Unassembled WGS sequence"/>
</dbReference>
<dbReference type="CDD" id="cd06145">
    <property type="entry name" value="REX1_like"/>
    <property type="match status" value="1"/>
</dbReference>
<evidence type="ECO:0000256" key="2">
    <source>
        <dbReference type="ARBA" id="ARBA00006357"/>
    </source>
</evidence>
<dbReference type="InterPro" id="IPR034922">
    <property type="entry name" value="REX1-like_exo"/>
</dbReference>
<dbReference type="Pfam" id="PF00929">
    <property type="entry name" value="RNase_T"/>
    <property type="match status" value="1"/>
</dbReference>
<keyword evidence="4" id="KW-0540">Nuclease</keyword>
<dbReference type="PANTHER" id="PTHR12801:SF45">
    <property type="entry name" value="RNA EXONUCLEASE 4"/>
    <property type="match status" value="1"/>
</dbReference>
<dbReference type="VEuPathDB" id="TrichDB:TVAGG3_0292670"/>
<name>A2D9N2_TRIV3</name>
<dbReference type="InterPro" id="IPR036397">
    <property type="entry name" value="RNaseH_sf"/>
</dbReference>
<reference evidence="10" key="1">
    <citation type="submission" date="2006-10" db="EMBL/GenBank/DDBJ databases">
        <authorList>
            <person name="Amadeo P."/>
            <person name="Zhao Q."/>
            <person name="Wortman J."/>
            <person name="Fraser-Liggett C."/>
            <person name="Carlton J."/>
        </authorList>
    </citation>
    <scope>NUCLEOTIDE SEQUENCE</scope>
    <source>
        <strain evidence="10">G3</strain>
    </source>
</reference>
<dbReference type="GO" id="GO:0006396">
    <property type="term" value="P:RNA processing"/>
    <property type="evidence" value="ECO:0000318"/>
    <property type="project" value="GO_Central"/>
</dbReference>
<reference evidence="10" key="2">
    <citation type="journal article" date="2007" name="Science">
        <title>Draft genome sequence of the sexually transmitted pathogen Trichomonas vaginalis.</title>
        <authorList>
            <person name="Carlton J.M."/>
            <person name="Hirt R.P."/>
            <person name="Silva J.C."/>
            <person name="Delcher A.L."/>
            <person name="Schatz M."/>
            <person name="Zhao Q."/>
            <person name="Wortman J.R."/>
            <person name="Bidwell S.L."/>
            <person name="Alsmark U.C.M."/>
            <person name="Besteiro S."/>
            <person name="Sicheritz-Ponten T."/>
            <person name="Noel C.J."/>
            <person name="Dacks J.B."/>
            <person name="Foster P.G."/>
            <person name="Simillion C."/>
            <person name="Van de Peer Y."/>
            <person name="Miranda-Saavedra D."/>
            <person name="Barton G.J."/>
            <person name="Westrop G.D."/>
            <person name="Mueller S."/>
            <person name="Dessi D."/>
            <person name="Fiori P.L."/>
            <person name="Ren Q."/>
            <person name="Paulsen I."/>
            <person name="Zhang H."/>
            <person name="Bastida-Corcuera F.D."/>
            <person name="Simoes-Barbosa A."/>
            <person name="Brown M.T."/>
            <person name="Hayes R.D."/>
            <person name="Mukherjee M."/>
            <person name="Okumura C.Y."/>
            <person name="Schneider R."/>
            <person name="Smith A.J."/>
            <person name="Vanacova S."/>
            <person name="Villalvazo M."/>
            <person name="Haas B.J."/>
            <person name="Pertea M."/>
            <person name="Feldblyum T.V."/>
            <person name="Utterback T.R."/>
            <person name="Shu C.L."/>
            <person name="Osoegawa K."/>
            <person name="de Jong P.J."/>
            <person name="Hrdy I."/>
            <person name="Horvathova L."/>
            <person name="Zubacova Z."/>
            <person name="Dolezal P."/>
            <person name="Malik S.B."/>
            <person name="Logsdon J.M. Jr."/>
            <person name="Henze K."/>
            <person name="Gupta A."/>
            <person name="Wang C.C."/>
            <person name="Dunne R.L."/>
            <person name="Upcroft J.A."/>
            <person name="Upcroft P."/>
            <person name="White O."/>
            <person name="Salzberg S.L."/>
            <person name="Tang P."/>
            <person name="Chiu C.-H."/>
            <person name="Lee Y.-S."/>
            <person name="Embley T.M."/>
            <person name="Coombs G.H."/>
            <person name="Mottram J.C."/>
            <person name="Tachezy J."/>
            <person name="Fraser-Liggett C.M."/>
            <person name="Johnson P.J."/>
        </authorList>
    </citation>
    <scope>NUCLEOTIDE SEQUENCE [LARGE SCALE GENOMIC DNA]</scope>
    <source>
        <strain evidence="10">G3</strain>
    </source>
</reference>
<dbReference type="GO" id="GO:0010629">
    <property type="term" value="P:negative regulation of gene expression"/>
    <property type="evidence" value="ECO:0007669"/>
    <property type="project" value="UniProtKB-ARBA"/>
</dbReference>
<keyword evidence="11" id="KW-1185">Reference proteome</keyword>
<comment type="similarity">
    <text evidence="2">Belongs to the REXO1/REXO3 family.</text>
</comment>
<sequence length="508" mass="57626">MKNKKQNTTYFDIFGKVQTEVGVQEDSNTTEISPMQVRNFALSIFNVVSIPKWAKIEHSSLAKRVIFLYFNGIDLNRYNKYFDEISNFHSMKENGFPVTVLASLKGNRIVPPEQSLLGYAINPKELKCFSSFDEMLLSDHKLLDNGFPLPEDPNREDFQGKHRFEEFGIKPLTPEELSRFKCLPDHVDNANKVIALDCEMIETTSEDGAKHDELARLSVVNEKGEVIIDEYFKPIHPVSDLRTHVSGITQEHLDNAKLTSEDGVSALSAVADKETIIVGHGLENDFKALLLFHTKVVDTSLIYNNERGVTYPRKPKLSNLFQKYFKKEMRDQTKPHDSIDDARAALELSKFCLNHAVSNVPIPPKIPDMFSSLLKAVTSIDVLAHERMINFKDLDPRVHCILEDEDEPRKQKLMESVKNDSSEFVFAYFNGMSRCEVNEEEERKAAKFYNDVLGDVLSVMPKSSVLIVYSGGGSTRRISELKDIPAKNAEMNLCKQGLLWAKATPPEE</sequence>
<dbReference type="EMBL" id="DS113181">
    <property type="protein sequence ID" value="EAY22888.1"/>
    <property type="molecule type" value="Genomic_DNA"/>
</dbReference>
<dbReference type="AlphaFoldDB" id="A2D9N2"/>
<gene>
    <name evidence="10" type="ORF">TVAG_076350</name>
</gene>
<dbReference type="InterPro" id="IPR013520">
    <property type="entry name" value="Ribonucl_H"/>
</dbReference>
<evidence type="ECO:0000256" key="1">
    <source>
        <dbReference type="ARBA" id="ARBA00004123"/>
    </source>
</evidence>
<evidence type="ECO:0000313" key="10">
    <source>
        <dbReference type="EMBL" id="EAY22888.1"/>
    </source>
</evidence>
<keyword evidence="7" id="KW-0539">Nucleus</keyword>
<dbReference type="VEuPathDB" id="TrichDB:TVAG_076350"/>
<dbReference type="KEGG" id="tva:5468447"/>
<evidence type="ECO:0000313" key="11">
    <source>
        <dbReference type="Proteomes" id="UP000001542"/>
    </source>
</evidence>
<proteinExistence type="inferred from homology"/>